<proteinExistence type="predicted"/>
<dbReference type="EMBL" id="MN234171">
    <property type="protein sequence ID" value="QFG08960.1"/>
    <property type="molecule type" value="Genomic_DNA"/>
</dbReference>
<evidence type="ECO:0000313" key="3">
    <source>
        <dbReference type="Proteomes" id="UP000327405"/>
    </source>
</evidence>
<feature type="compositionally biased region" description="Polar residues" evidence="1">
    <location>
        <begin position="101"/>
        <end position="121"/>
    </location>
</feature>
<accession>A0A5J6TDR7</accession>
<name>A0A5J6TDR7_9CAUD</name>
<sequence>MTDVGKISLGVELHADDLAARLGEAVRRAILPTLDKLNRKLNETQREYRNTGNAAERSADKQVRQLRRVAAEAGATAAAVRAANEVAYGSGGAAVRRSTEATRQTNRQRQATDGLANSTRSVAEAQNELNAAIDIFGRRSPVVEAAQRRLSRMEATHTAELLRAAARSRATTDSQVNDYERLAREAERSAARQAAAARAAGGGGGRGGGGGGRRGGVLGFLTGPTGLNTIALGAQALPAVATGVVNIVGAVQQLAQAGAVLPGVFAGGAAAIGTAVIGFKGMGDAVKALMDAADDPAKLEEANKQLEKMAPAAAAVAREVAKLAAPNGPLRQFQKDIAQPMFEGIDQQLDDFAGRVLPRVKPGAQKIAGAWNNTFKEAMRVGSSDSTLGFIDRIFGNTAEGQNRATKAIAPLTHALGQLSATGSDFLPRLGDAITNVSERLDKFISKNAANGNLFRWIDEGLNGMRAFGNAVLNVFKTITGLTKAAGALDGSLSGDGGFLGWLERATKAMSDLTNSASGQAKLTAFFRDGREDLKRWGELFREVWPALREIIKGFQQWGEITFPIIKAIGGLAGSLAEVPGLLQAVLVGFLAWRTIGGIVGGITGKIKAMNTAAAAGGGAAGGGFGKGQSALLGGSLLLSGTTMQQNAGTSTTSGVLGALQTIGGGAVLGGTIGSVIPGVGTGIGALVGGGLGAALAGYNALVNQNKIATEAAAAAAEKWAATNERSHQAMLLNSQAIKSMNDALAESGGAIDAATLAAVGEQVSAIPEKLAGAYDENTLKGIATALGDVGMSTEQMAATITGSQGQFDALINRLQGMGPAGQIAAQQLASIRDNTLGAAQNAAAAAPLLQQLADKYGGMANAQVAIENAFAAIPKDVPININMPNGQAVFDILKDIGAQIKTNEDGTINVTAPLAPAVLDQLRALGIQVQQNKDGTINVQVDPAKYADTLAKLGTLGSMLRDLHGQSLGLPPVPGPANPNTQAANPFELPRPGGADGMVIPGYAPGHDIVNAVLAPGEGVLIPEAVRGIGGPAGVYALNSRFRSGLSKRFYADGGVHLGTGALPGPPPGAETELGVLIQIRDLLAGKGGIGAVAQTASATDTIAKASTGTTGQTMGPFGTPIKARNRGYEAAAAAIQALGGDPEKWIGADPTTYVAPTASGALGGTTAALPGMVDIAALQKFAMTGNTADLPPGMSLNDPVVTAITGARNKKKGLSDQGISDLIGQALAPGGYTGTLDSDNTSLVKALERLRTKGVKVPTGGTAAVAGSTGVPMYGIPGGVMDPISAYAQASSGGQYSWGASDLAAGLSDCSGAVSDLVEIITQGQATSKRLFSTADAGSVLSSLGAVSGAVPGALQIGWSAEHMRATLPNGVAFESGGGTGQGATYGGNAKGAAGMPNIMSLPVNGVPLGAGMSGALPGGGAAAAGGGTPVFVTNWPGGGQLPPGVNQILGGLTQGGGEAAQNVLGDVMGAVAGVGQEGWATKGATYAQLNQLVKEGNPLALAKAFGLNVEDFTRQGGAGTDVEKNDQAYDASGRLFSDTSALFDRTLTSLNAQLQAMREQMVDVIEQVSQKLNDEALEPVVKAGVQNALEGLKDSVSNAIGTAMGNAAAPPIADAVSSAVASLPIDNTGSGNVGGNLANAATGVIGMAGGGPVSGGIAGKDSVPALLMPGEFVLNTMDVARMGGTHGVEAARRKGFRHYATGGGVIGNDTVGADFFGVSEVPIIGAIVNLLVRVLLQVIGVQIEVRDTMNEMTDDFRQFRGDAFKAFDAQGRLLNDTSGLIERTQSSEETAAEERIRILKIVIQALIKYIIEKVIVPITKAVANAAIQAGASAAGAAVNTQAPGAGGIVSSLISSAGQAGVDIAAEVGTDFALAISETLIDMVGDQLQSSFPDLVAGVFGGGALASIFDPAGGILGTIIGGLLGSLTAVFGGLFGGASTLIPGQSFDQGGLAIGEGYLPKATAEPELVLSPTETSLFSRFVAALERGGFGGGGSRTVHAPITVIGGGTETADVIEQRLLKLMP</sequence>
<feature type="region of interest" description="Disordered" evidence="1">
    <location>
        <begin position="91"/>
        <end position="121"/>
    </location>
</feature>
<evidence type="ECO:0000256" key="1">
    <source>
        <dbReference type="SAM" id="MobiDB-lite"/>
    </source>
</evidence>
<evidence type="ECO:0000313" key="2">
    <source>
        <dbReference type="EMBL" id="QFG08960.1"/>
    </source>
</evidence>
<reference evidence="2 3" key="1">
    <citation type="submission" date="2019-07" db="EMBL/GenBank/DDBJ databases">
        <authorList>
            <person name="Slobasky M."/>
            <person name="Andre W."/>
            <person name="Castro A."/>
            <person name="Cintron J."/>
            <person name="Cintron J."/>
            <person name="Elliott S."/>
            <person name="Harel H."/>
            <person name="Hasan D."/>
            <person name="Page A."/>
            <person name="Santana M."/>
            <person name="Stevens T."/>
            <person name="Vilcin V."/>
            <person name="Whitaker K."/>
            <person name="Widmer J."/>
            <person name="Yelvington M."/>
            <person name="Wiersma-Koch H."/>
            <person name="Douthitt C."/>
            <person name="D'Elia T."/>
            <person name="Garlena R.A."/>
            <person name="Russell D.A."/>
            <person name="Pope W.H."/>
            <person name="Jacobs-Sera D."/>
            <person name="Hatfull G.F."/>
        </authorList>
    </citation>
    <scope>NUCLEOTIDE SEQUENCE [LARGE SCALE GENOMIC DNA]</scope>
</reference>
<protein>
    <submittedName>
        <fullName evidence="2">Tape measure protein</fullName>
    </submittedName>
</protein>
<dbReference type="Proteomes" id="UP000327405">
    <property type="component" value="Genome"/>
</dbReference>
<organism evidence="2 3">
    <name type="scientific">Mycobacterium phage Magpie</name>
    <dbReference type="NCBI Taxonomy" id="2599869"/>
    <lineage>
        <taxon>Viruses</taxon>
        <taxon>Duplodnaviria</taxon>
        <taxon>Heunggongvirae</taxon>
        <taxon>Uroviricota</taxon>
        <taxon>Caudoviricetes</taxon>
        <taxon>Bclasvirinae</taxon>
        <taxon>Coopervirus</taxon>
        <taxon>Coopervirus bane1</taxon>
    </lineage>
</organism>
<gene>
    <name evidence="2" type="primary">24</name>
    <name evidence="2" type="ORF">SEA_MAGPIE_24</name>
</gene>